<keyword evidence="7" id="KW-1185">Reference proteome</keyword>
<dbReference type="SUPFAM" id="SSF48366">
    <property type="entry name" value="Ras GEF"/>
    <property type="match status" value="1"/>
</dbReference>
<evidence type="ECO:0000256" key="2">
    <source>
        <dbReference type="PROSITE-ProRule" id="PRU00168"/>
    </source>
</evidence>
<feature type="domain" description="Ras-GEF" evidence="4">
    <location>
        <begin position="889"/>
        <end position="1143"/>
    </location>
</feature>
<dbReference type="PANTHER" id="PTHR23113">
    <property type="entry name" value="GUANINE NUCLEOTIDE EXCHANGE FACTOR"/>
    <property type="match status" value="1"/>
</dbReference>
<dbReference type="Gene3D" id="1.10.840.10">
    <property type="entry name" value="Ras guanine-nucleotide exchange factors catalytic domain"/>
    <property type="match status" value="1"/>
</dbReference>
<dbReference type="Pfam" id="PF00618">
    <property type="entry name" value="RasGEF_N"/>
    <property type="match status" value="1"/>
</dbReference>
<name>A0A1Q2YEB7_9ASCO</name>
<dbReference type="InterPro" id="IPR023578">
    <property type="entry name" value="Ras_GEF_dom_sf"/>
</dbReference>
<protein>
    <recommendedName>
        <fullName evidence="8">Ras-GEF domain-containing protein</fullName>
    </recommendedName>
</protein>
<dbReference type="Pfam" id="PF00617">
    <property type="entry name" value="RasGEF"/>
    <property type="match status" value="1"/>
</dbReference>
<feature type="region of interest" description="Disordered" evidence="3">
    <location>
        <begin position="1193"/>
        <end position="1259"/>
    </location>
</feature>
<evidence type="ECO:0000313" key="6">
    <source>
        <dbReference type="EMBL" id="GAV27902.1"/>
    </source>
</evidence>
<dbReference type="InterPro" id="IPR001895">
    <property type="entry name" value="RASGEF_cat_dom"/>
</dbReference>
<gene>
    <name evidence="6" type="ORF">PMKS-001370</name>
</gene>
<dbReference type="InterPro" id="IPR000651">
    <property type="entry name" value="Ras-like_Gua-exchang_fac_N"/>
</dbReference>
<feature type="compositionally biased region" description="Basic and acidic residues" evidence="3">
    <location>
        <begin position="1241"/>
        <end position="1259"/>
    </location>
</feature>
<evidence type="ECO:0000259" key="4">
    <source>
        <dbReference type="PROSITE" id="PS50009"/>
    </source>
</evidence>
<dbReference type="PANTHER" id="PTHR23113:SF99">
    <property type="entry name" value="RASGEF DOMAIN-CONTAINING PROTEIN"/>
    <property type="match status" value="1"/>
</dbReference>
<dbReference type="GO" id="GO:0007265">
    <property type="term" value="P:Ras protein signal transduction"/>
    <property type="evidence" value="ECO:0007669"/>
    <property type="project" value="TreeGrafter"/>
</dbReference>
<dbReference type="PROSITE" id="PS50009">
    <property type="entry name" value="RASGEF_CAT"/>
    <property type="match status" value="1"/>
</dbReference>
<dbReference type="InterPro" id="IPR036964">
    <property type="entry name" value="RASGEF_cat_dom_sf"/>
</dbReference>
<sequence length="1259" mass="142819">MHMVTNEEISSYFQTSNSESQPSFNFVPLWLPQFTIDNQVVYKDQALKVLTRDIPFVDADYLNEDSIHEVPDTSNLVADLNPLPISLQRQNTEPSINSTTSANNFKSQSAYDSFHGSNNKHIPQQTQVLVNMPDFTNVRLTELFYTDNTDILTWDAMASSFINSLDKSISSLETYDKQKFNDSMNACSNCISSLHTAGRLIHRQLLDSNKLTQFTAIMKKITNMFIQFRIWTTLTLVSLDSMETSKSSKSLRISAPEDVPKSKMSSYHDDSVRCRRKLEKLLTHLCLVTGSLSSPNQNGLFAKNDSKILPMVYPRFVKDKFEGGNFKNKFVDARFSQSDFFSNSTQNQVNILLDDEALNKLASTEKKILESLKEVQDILSLKLSKDATLKTFMDDRNLKLLAAIYQCIPLLCLFIDTVESIDMTVFAMINKLAAKNYEPERQNTIVSKNEILVPKNDNNERSLSDASMPGFTPAKKQGVDISSYSLADENDNDLSEDSESSSQSFYDATAKVFRPMINEFMYLKQLLHSAFTDLVLDAQTITATDPETFFPIDREGPSSDRPISRSKQLTEALMKQLELINSEIFHDGVFKLEPNLKLLETIKLAKGRMRLISVSVTQLKEERRSILNYCSRVMNTDFNIASLFIAERHNTLVSMTSQSTQTIFTGKSTSTMNSALDGIDTAFDADERYSNRATTDIPEWPETENIPWYMGPDHDEEALIYEASNLRGGPVRGLVAKLVNPITPNDELFEQTFFTFFSTFVKPVKLFDILIEKYHIGMPDALSYEEYGIWLEQKLKPQQKNVLDVFEKLFSKYWIVRYTTPELVSTWENFIAGIPSIDSSLTELASKALSFTEQEDYIDFFHLGCMEPKQIPRSPLTSSIKQLRLQSLNINYVADQITAVQAFYYRKLNLWDLLGRTYNFSKILHRKNDFSSHNMRDPLGTKNISNFVKNCNNLTHFTTYMILRKDSEERISAIQFFISLAEKLLSLKNFSSMTAIISGLGSTSISRLRKTWDAVPSFYVAKFQKMDNLMSIGKNYSEYRNILRFMETDDDPYLPFLGMYLSDLRFTTDGNSDWLGSKRGSKGLVNYSKRMSIMKIMKEVLNFNETLYKIELDTDFSCYLHEMFTGLPDDEKMYELSIQIEPRVSLLKNPKSSLSARAAPNSSISSAGSAPFGKFLSGYSAFGSISTVGSGQSEESIANANPHGAGGGNNNISNVIAKKQEGLGASRKPKRYRALHSLTYSDKDKDRDKEKNSQKGGEL</sequence>
<evidence type="ECO:0000256" key="3">
    <source>
        <dbReference type="SAM" id="MobiDB-lite"/>
    </source>
</evidence>
<feature type="region of interest" description="Disordered" evidence="3">
    <location>
        <begin position="1"/>
        <end position="20"/>
    </location>
</feature>
<organism evidence="6 7">
    <name type="scientific">Pichia membranifaciens</name>
    <dbReference type="NCBI Taxonomy" id="4926"/>
    <lineage>
        <taxon>Eukaryota</taxon>
        <taxon>Fungi</taxon>
        <taxon>Dikarya</taxon>
        <taxon>Ascomycota</taxon>
        <taxon>Saccharomycotina</taxon>
        <taxon>Pichiomycetes</taxon>
        <taxon>Pichiales</taxon>
        <taxon>Pichiaceae</taxon>
        <taxon>Pichia</taxon>
    </lineage>
</organism>
<evidence type="ECO:0000256" key="1">
    <source>
        <dbReference type="ARBA" id="ARBA00022658"/>
    </source>
</evidence>
<feature type="domain" description="N-terminal Ras-GEF" evidence="5">
    <location>
        <begin position="722"/>
        <end position="856"/>
    </location>
</feature>
<evidence type="ECO:0008006" key="8">
    <source>
        <dbReference type="Google" id="ProtNLM"/>
    </source>
</evidence>
<keyword evidence="1 2" id="KW-0344">Guanine-nucleotide releasing factor</keyword>
<dbReference type="PROSITE" id="PS50212">
    <property type="entry name" value="RASGEF_NTER"/>
    <property type="match status" value="1"/>
</dbReference>
<dbReference type="Proteomes" id="UP000186136">
    <property type="component" value="Unassembled WGS sequence"/>
</dbReference>
<dbReference type="Gene3D" id="1.20.870.10">
    <property type="entry name" value="Son of sevenless (SoS) protein Chain: S domain 1"/>
    <property type="match status" value="1"/>
</dbReference>
<dbReference type="EMBL" id="BDGI01000048">
    <property type="protein sequence ID" value="GAV27902.1"/>
    <property type="molecule type" value="Genomic_DNA"/>
</dbReference>
<reference evidence="6 7" key="1">
    <citation type="submission" date="2016-08" db="EMBL/GenBank/DDBJ databases">
        <title>Whole genome shotgun sequence of Pichia membranifaciens KS47-1.</title>
        <authorList>
            <person name="Konishi M."/>
            <person name="Ishida M."/>
            <person name="Arakawa T."/>
            <person name="Kato Y."/>
            <person name="Horiuchi J."/>
        </authorList>
    </citation>
    <scope>NUCLEOTIDE SEQUENCE [LARGE SCALE GENOMIC DNA]</scope>
    <source>
        <strain evidence="6 7">KS47-1</strain>
    </source>
</reference>
<dbReference type="AlphaFoldDB" id="A0A1Q2YEB7"/>
<comment type="caution">
    <text evidence="6">The sequence shown here is derived from an EMBL/GenBank/DDBJ whole genome shotgun (WGS) entry which is preliminary data.</text>
</comment>
<dbReference type="SMART" id="SM00147">
    <property type="entry name" value="RasGEF"/>
    <property type="match status" value="1"/>
</dbReference>
<dbReference type="GO" id="GO:0005085">
    <property type="term" value="F:guanyl-nucleotide exchange factor activity"/>
    <property type="evidence" value="ECO:0007669"/>
    <property type="project" value="UniProtKB-KW"/>
</dbReference>
<accession>A0A1Q2YEB7</accession>
<feature type="compositionally biased region" description="Polar residues" evidence="3">
    <location>
        <begin position="7"/>
        <end position="20"/>
    </location>
</feature>
<dbReference type="OrthoDB" id="546434at2759"/>
<dbReference type="GO" id="GO:0005886">
    <property type="term" value="C:plasma membrane"/>
    <property type="evidence" value="ECO:0007669"/>
    <property type="project" value="TreeGrafter"/>
</dbReference>
<dbReference type="InterPro" id="IPR008937">
    <property type="entry name" value="Ras-like_GEF"/>
</dbReference>
<evidence type="ECO:0000313" key="7">
    <source>
        <dbReference type="Proteomes" id="UP000186136"/>
    </source>
</evidence>
<evidence type="ECO:0000259" key="5">
    <source>
        <dbReference type="PROSITE" id="PS50212"/>
    </source>
</evidence>
<proteinExistence type="predicted"/>